<evidence type="ECO:0000256" key="6">
    <source>
        <dbReference type="PROSITE-ProRule" id="PRU00201"/>
    </source>
</evidence>
<dbReference type="PANTHER" id="PTHR11267">
    <property type="entry name" value="T-BOX PROTEIN-RELATED"/>
    <property type="match status" value="1"/>
</dbReference>
<dbReference type="PROSITE" id="PS01264">
    <property type="entry name" value="TBOX_2"/>
    <property type="match status" value="1"/>
</dbReference>
<evidence type="ECO:0000256" key="2">
    <source>
        <dbReference type="ARBA" id="ARBA00023015"/>
    </source>
</evidence>
<feature type="compositionally biased region" description="Low complexity" evidence="7">
    <location>
        <begin position="453"/>
        <end position="464"/>
    </location>
</feature>
<evidence type="ECO:0000313" key="9">
    <source>
        <dbReference type="EMBL" id="KAK3100791.1"/>
    </source>
</evidence>
<name>A0AA89C9F1_PINIB</name>
<gene>
    <name evidence="9" type="ORF">FSP39_025406</name>
</gene>
<keyword evidence="10" id="KW-1185">Reference proteome</keyword>
<dbReference type="GO" id="GO:0005634">
    <property type="term" value="C:nucleus"/>
    <property type="evidence" value="ECO:0007669"/>
    <property type="project" value="UniProtKB-SubCell"/>
</dbReference>
<evidence type="ECO:0000256" key="4">
    <source>
        <dbReference type="ARBA" id="ARBA00023163"/>
    </source>
</evidence>
<dbReference type="Gene3D" id="2.60.40.820">
    <property type="entry name" value="Transcription factor, T-box"/>
    <property type="match status" value="1"/>
</dbReference>
<dbReference type="PANTHER" id="PTHR11267:SF181">
    <property type="entry name" value="OPTOMOTOR-BLIND PROTEIN"/>
    <property type="match status" value="1"/>
</dbReference>
<feature type="compositionally biased region" description="Low complexity" evidence="7">
    <location>
        <begin position="639"/>
        <end position="650"/>
    </location>
</feature>
<evidence type="ECO:0000256" key="3">
    <source>
        <dbReference type="ARBA" id="ARBA00023125"/>
    </source>
</evidence>
<feature type="region of interest" description="Disordered" evidence="7">
    <location>
        <begin position="420"/>
        <end position="484"/>
    </location>
</feature>
<dbReference type="Pfam" id="PF00907">
    <property type="entry name" value="T-box"/>
    <property type="match status" value="1"/>
</dbReference>
<dbReference type="InterPro" id="IPR036960">
    <property type="entry name" value="T-box_sf"/>
</dbReference>
<dbReference type="InterPro" id="IPR008967">
    <property type="entry name" value="p53-like_TF_DNA-bd_sf"/>
</dbReference>
<feature type="compositionally biased region" description="Polar residues" evidence="7">
    <location>
        <begin position="423"/>
        <end position="433"/>
    </location>
</feature>
<dbReference type="PROSITE" id="PS01283">
    <property type="entry name" value="TBOX_1"/>
    <property type="match status" value="1"/>
</dbReference>
<dbReference type="InterPro" id="IPR018186">
    <property type="entry name" value="TF_T-box_CS"/>
</dbReference>
<keyword evidence="5 6" id="KW-0539">Nucleus</keyword>
<feature type="domain" description="T-box" evidence="8">
    <location>
        <begin position="93"/>
        <end position="271"/>
    </location>
</feature>
<feature type="compositionally biased region" description="Polar residues" evidence="7">
    <location>
        <begin position="570"/>
        <end position="589"/>
    </location>
</feature>
<keyword evidence="2" id="KW-0805">Transcription regulation</keyword>
<proteinExistence type="predicted"/>
<dbReference type="SUPFAM" id="SSF49417">
    <property type="entry name" value="p53-like transcription factors"/>
    <property type="match status" value="1"/>
</dbReference>
<dbReference type="PROSITE" id="PS50252">
    <property type="entry name" value="TBOX_3"/>
    <property type="match status" value="1"/>
</dbReference>
<evidence type="ECO:0000259" key="8">
    <source>
        <dbReference type="PROSITE" id="PS50252"/>
    </source>
</evidence>
<accession>A0AA89C9F1</accession>
<comment type="caution">
    <text evidence="6">Lacks conserved residue(s) required for the propagation of feature annotation.</text>
</comment>
<dbReference type="GO" id="GO:0000978">
    <property type="term" value="F:RNA polymerase II cis-regulatory region sequence-specific DNA binding"/>
    <property type="evidence" value="ECO:0007669"/>
    <property type="project" value="InterPro"/>
</dbReference>
<evidence type="ECO:0000313" key="10">
    <source>
        <dbReference type="Proteomes" id="UP001186944"/>
    </source>
</evidence>
<dbReference type="Proteomes" id="UP001186944">
    <property type="component" value="Unassembled WGS sequence"/>
</dbReference>
<feature type="compositionally biased region" description="Basic and acidic residues" evidence="7">
    <location>
        <begin position="678"/>
        <end position="695"/>
    </location>
</feature>
<reference evidence="9" key="1">
    <citation type="submission" date="2019-08" db="EMBL/GenBank/DDBJ databases">
        <title>The improved chromosome-level genome for the pearl oyster Pinctada fucata martensii using PacBio sequencing and Hi-C.</title>
        <authorList>
            <person name="Zheng Z."/>
        </authorList>
    </citation>
    <scope>NUCLEOTIDE SEQUENCE</scope>
    <source>
        <strain evidence="9">ZZ-2019</strain>
        <tissue evidence="9">Adductor muscle</tissue>
    </source>
</reference>
<dbReference type="AlphaFoldDB" id="A0AA89C9F1"/>
<dbReference type="EMBL" id="VSWD01000006">
    <property type="protein sequence ID" value="KAK3100791.1"/>
    <property type="molecule type" value="Genomic_DNA"/>
</dbReference>
<feature type="region of interest" description="Disordered" evidence="7">
    <location>
        <begin position="381"/>
        <end position="408"/>
    </location>
</feature>
<feature type="region of interest" description="Disordered" evidence="7">
    <location>
        <begin position="568"/>
        <end position="695"/>
    </location>
</feature>
<dbReference type="InterPro" id="IPR001699">
    <property type="entry name" value="TF_T-box"/>
</dbReference>
<dbReference type="InterPro" id="IPR046360">
    <property type="entry name" value="T-box_DNA-bd"/>
</dbReference>
<organism evidence="9 10">
    <name type="scientific">Pinctada imbricata</name>
    <name type="common">Atlantic pearl-oyster</name>
    <name type="synonym">Pinctada martensii</name>
    <dbReference type="NCBI Taxonomy" id="66713"/>
    <lineage>
        <taxon>Eukaryota</taxon>
        <taxon>Metazoa</taxon>
        <taxon>Spiralia</taxon>
        <taxon>Lophotrochozoa</taxon>
        <taxon>Mollusca</taxon>
        <taxon>Bivalvia</taxon>
        <taxon>Autobranchia</taxon>
        <taxon>Pteriomorphia</taxon>
        <taxon>Pterioida</taxon>
        <taxon>Pterioidea</taxon>
        <taxon>Pteriidae</taxon>
        <taxon>Pinctada</taxon>
    </lineage>
</organism>
<feature type="compositionally biased region" description="Low complexity" evidence="7">
    <location>
        <begin position="613"/>
        <end position="632"/>
    </location>
</feature>
<feature type="compositionally biased region" description="Polar residues" evidence="7">
    <location>
        <begin position="657"/>
        <end position="668"/>
    </location>
</feature>
<evidence type="ECO:0000256" key="7">
    <source>
        <dbReference type="SAM" id="MobiDB-lite"/>
    </source>
</evidence>
<keyword evidence="4" id="KW-0804">Transcription</keyword>
<dbReference type="GO" id="GO:0045893">
    <property type="term" value="P:positive regulation of DNA-templated transcription"/>
    <property type="evidence" value="ECO:0007669"/>
    <property type="project" value="InterPro"/>
</dbReference>
<feature type="region of interest" description="Disordered" evidence="7">
    <location>
        <begin position="266"/>
        <end position="343"/>
    </location>
</feature>
<sequence length="695" mass="76718">MIFQGPNPDLPMAYNPFLLHRPADYGALLQQHYLQGMGVPNPAGLPGSLLPKLQQSASRAPLTPGDLIHPFHPRPLRVLEPESDAQDDPKVEIESKELWEQFHKFGTEMVITKSGRRMFPPFKVRVSGLDKRAKYILLMDIVAVDDCRYKFHNSRWMVAGKADPEMPKRMYIHPDSPSTGEQWMQKVVSFHKLKLTNNISDKHGYTILNSMHKYQPRFHLVRANDILKLPYSAFRTYVFKETEFIAVTAYQNEKITQLKIDNNPFAKGFRDSGSGKREKKRLLLSSSQQSSSETHADDASHADDTHSDDDDDAEICVDETDDAMETPIPISTQLQSDSKDTVKTEAADVLANESTDASIKPNDEVPEVTDHVPKSFPPVVKVSAHPPSKHTVEQMLATSPPKKDTEPKILIPSASYSAERHLTSSIDNESSQGVPRVKSPVSDCDNDRRRSRSPSPRSMGSRSPENSRSPLYSRPFNKDVTSPPNVTVVQPSVSHPIFPYLYPYTTTSPNFPYSVGSMLLSGSSSLSQGLQMPFLPTSGHSELGHLPPSHAHALSTLSQFPLPGHPLMQPNYSSLSSSLNARTPSSPSQLPGPGIGPIFPTRANPRYSPYALSMSKSPSDSSSRDMNISSASPPSNGGISRPSPIRPRSPLGHHLSPGSSGTNPTSELKSMELMLNGLDRKKGPHRDPNSLLMEK</sequence>
<comment type="caution">
    <text evidence="9">The sequence shown here is derived from an EMBL/GenBank/DDBJ whole genome shotgun (WGS) entry which is preliminary data.</text>
</comment>
<keyword evidence="3 6" id="KW-0238">DNA-binding</keyword>
<comment type="subcellular location">
    <subcellularLocation>
        <location evidence="1 6">Nucleus</location>
    </subcellularLocation>
</comment>
<feature type="compositionally biased region" description="Acidic residues" evidence="7">
    <location>
        <begin position="306"/>
        <end position="324"/>
    </location>
</feature>
<dbReference type="GO" id="GO:0000785">
    <property type="term" value="C:chromatin"/>
    <property type="evidence" value="ECO:0007669"/>
    <property type="project" value="TreeGrafter"/>
</dbReference>
<dbReference type="GO" id="GO:0000981">
    <property type="term" value="F:DNA-binding transcription factor activity, RNA polymerase II-specific"/>
    <property type="evidence" value="ECO:0007669"/>
    <property type="project" value="TreeGrafter"/>
</dbReference>
<evidence type="ECO:0000256" key="5">
    <source>
        <dbReference type="ARBA" id="ARBA00023242"/>
    </source>
</evidence>
<dbReference type="CDD" id="cd20188">
    <property type="entry name" value="T-box_TBX2_3-like"/>
    <property type="match status" value="1"/>
</dbReference>
<dbReference type="SMART" id="SM00425">
    <property type="entry name" value="TBOX"/>
    <property type="match status" value="1"/>
</dbReference>
<dbReference type="PRINTS" id="PR00937">
    <property type="entry name" value="TBOX"/>
</dbReference>
<feature type="compositionally biased region" description="Basic and acidic residues" evidence="7">
    <location>
        <begin position="294"/>
        <end position="305"/>
    </location>
</feature>
<dbReference type="GO" id="GO:0001708">
    <property type="term" value="P:cell fate specification"/>
    <property type="evidence" value="ECO:0007669"/>
    <property type="project" value="TreeGrafter"/>
</dbReference>
<feature type="compositionally biased region" description="Low complexity" evidence="7">
    <location>
        <begin position="283"/>
        <end position="293"/>
    </location>
</feature>
<evidence type="ECO:0000256" key="1">
    <source>
        <dbReference type="ARBA" id="ARBA00004123"/>
    </source>
</evidence>
<dbReference type="FunFam" id="2.60.40.820:FF:000003">
    <property type="entry name" value="T-box transcription factor TBX3"/>
    <property type="match status" value="1"/>
</dbReference>
<protein>
    <recommendedName>
        <fullName evidence="8">T-box domain-containing protein</fullName>
    </recommendedName>
</protein>